<protein>
    <submittedName>
        <fullName evidence="1">Variable surface protein VspJ</fullName>
    </submittedName>
</protein>
<dbReference type="Pfam" id="PF05540">
    <property type="entry name" value="Serpulina_VSP"/>
    <property type="match status" value="2"/>
</dbReference>
<gene>
    <name evidence="1" type="ORF">EPJ81_11170</name>
</gene>
<accession>A0A5C8EFZ1</accession>
<dbReference type="AlphaFoldDB" id="A0A5C8EFZ1"/>
<dbReference type="RefSeq" id="WP_147547315.1">
    <property type="nucleotide sequence ID" value="NZ_SAYD01000021.1"/>
</dbReference>
<comment type="caution">
    <text evidence="1">The sequence shown here is derived from an EMBL/GenBank/DDBJ whole genome shotgun (WGS) entry which is preliminary data.</text>
</comment>
<dbReference type="InterPro" id="IPR008838">
    <property type="entry name" value="Variable_surface_protein_TREHY"/>
</dbReference>
<evidence type="ECO:0000313" key="2">
    <source>
        <dbReference type="Proteomes" id="UP000325002"/>
    </source>
</evidence>
<sequence>MKRLHLIITIALISVYSAFGYTILEDFNDFLIDENQLTIRLDRAGVLAGSENVRFMIGVEGETAGVLLDNLDNGVKGGINIFKPRAIAGIGYKNDSFGIGFGYQFMYSTGTWQAHTPIITATALGENFRINIPVTIGVGSGDINKDDLAVSTDIRIEYYTESDIFSRIRINLKYGMYRMKANENRYVTAPTLSNSVSNTGMNMKLNMGEGGYYGFVKDTTAHSIGIDVRGYFIAATDPILIEPQIRLLYQGSIKDFKGTSYSVTTPTGNTHNGAVEFGHYIIDATSPMGAFDMTTTGISWYDMTNHRIKSEVEGASIDIGGQTYYITKPQFIGVSVPVGFTAESDLISIYLEPALSISMVTGGVNQYASSAKPVRIPPVFYSIGYLFYGELSITPLPNLEWYFEAQIGSATTIDSLGNSSQGSLAFNGSTGLTWKF</sequence>
<dbReference type="EMBL" id="SAYD01000021">
    <property type="protein sequence ID" value="TXJ36879.1"/>
    <property type="molecule type" value="Genomic_DNA"/>
</dbReference>
<reference evidence="1 2" key="1">
    <citation type="journal article" date="1992" name="Lakartidningen">
        <title>[Penicillin V and not amoxicillin is the first choice preparation in acute otitis].</title>
        <authorList>
            <person name="Kamme C."/>
            <person name="Lundgren K."/>
            <person name="Prellner K."/>
        </authorList>
    </citation>
    <scope>NUCLEOTIDE SEQUENCE [LARGE SCALE GENOMIC DNA]</scope>
    <source>
        <strain evidence="1 2">PC3997IV</strain>
    </source>
</reference>
<evidence type="ECO:0000313" key="1">
    <source>
        <dbReference type="EMBL" id="TXJ36879.1"/>
    </source>
</evidence>
<name>A0A5C8EFZ1_9SPIR</name>
<proteinExistence type="predicted"/>
<organism evidence="1 2">
    <name type="scientific">Brachyspira aalborgi</name>
    <dbReference type="NCBI Taxonomy" id="29522"/>
    <lineage>
        <taxon>Bacteria</taxon>
        <taxon>Pseudomonadati</taxon>
        <taxon>Spirochaetota</taxon>
        <taxon>Spirochaetia</taxon>
        <taxon>Brachyspirales</taxon>
        <taxon>Brachyspiraceae</taxon>
        <taxon>Brachyspira</taxon>
    </lineage>
</organism>
<dbReference type="Proteomes" id="UP000325002">
    <property type="component" value="Unassembled WGS sequence"/>
</dbReference>